<dbReference type="RefSeq" id="WP_052348203.1">
    <property type="nucleotide sequence ID" value="NZ_AONC01000052.1"/>
</dbReference>
<sequence length="138" mass="14780">MTTRTAPPELTAFIRRTLGCGCPPEVFEHIADGPTHVSRAAGVRRRIDVGGRLLIYLVEPSDAAQALSSLHGWIAAGKTERDAAAMNRLRLVVALNAPDPEEVERLEGAFAEAARGDERLHLHILDPGACPMDPDAPG</sequence>
<keyword evidence="2" id="KW-1185">Reference proteome</keyword>
<protein>
    <submittedName>
        <fullName evidence="1">Uncharacterized protein</fullName>
    </submittedName>
</protein>
<dbReference type="AlphaFoldDB" id="W9VD52"/>
<comment type="caution">
    <text evidence="1">The sequence shown here is derived from an EMBL/GenBank/DDBJ whole genome shotgun (WGS) entry which is preliminary data.</text>
</comment>
<name>W9VD52_9GAMM</name>
<dbReference type="EMBL" id="AONC01000052">
    <property type="protein sequence ID" value="EXJ13972.1"/>
    <property type="molecule type" value="Genomic_DNA"/>
</dbReference>
<dbReference type="OrthoDB" id="5769940at2"/>
<proteinExistence type="predicted"/>
<evidence type="ECO:0000313" key="2">
    <source>
        <dbReference type="Proteomes" id="UP000019460"/>
    </source>
</evidence>
<gene>
    <name evidence="1" type="ORF">D779_3172</name>
</gene>
<reference evidence="1 2" key="1">
    <citation type="submission" date="2012-11" db="EMBL/GenBank/DDBJ databases">
        <title>Genome assembly of Thiorhodococcus sp. AK35.</title>
        <authorList>
            <person name="Nupur N."/>
            <person name="Khatri I."/>
            <person name="Subramanian S."/>
            <person name="Pinnaka A."/>
        </authorList>
    </citation>
    <scope>NUCLEOTIDE SEQUENCE [LARGE SCALE GENOMIC DNA]</scope>
    <source>
        <strain evidence="1 2">AK35</strain>
    </source>
</reference>
<accession>W9VD52</accession>
<dbReference type="Proteomes" id="UP000019460">
    <property type="component" value="Unassembled WGS sequence"/>
</dbReference>
<evidence type="ECO:0000313" key="1">
    <source>
        <dbReference type="EMBL" id="EXJ13972.1"/>
    </source>
</evidence>
<organism evidence="1 2">
    <name type="scientific">Imhoffiella purpurea</name>
    <dbReference type="NCBI Taxonomy" id="1249627"/>
    <lineage>
        <taxon>Bacteria</taxon>
        <taxon>Pseudomonadati</taxon>
        <taxon>Pseudomonadota</taxon>
        <taxon>Gammaproteobacteria</taxon>
        <taxon>Chromatiales</taxon>
        <taxon>Chromatiaceae</taxon>
        <taxon>Imhoffiella</taxon>
    </lineage>
</organism>
<dbReference type="eggNOG" id="ENOG502ZMS8">
    <property type="taxonomic scope" value="Bacteria"/>
</dbReference>